<dbReference type="Gene3D" id="3.40.630.30">
    <property type="match status" value="1"/>
</dbReference>
<dbReference type="Pfam" id="PF13508">
    <property type="entry name" value="Acetyltransf_7"/>
    <property type="match status" value="1"/>
</dbReference>
<name>A0A9D1XZF1_9FIRM</name>
<dbReference type="SUPFAM" id="SSF55729">
    <property type="entry name" value="Acyl-CoA N-acyltransferases (Nat)"/>
    <property type="match status" value="1"/>
</dbReference>
<dbReference type="Proteomes" id="UP000886751">
    <property type="component" value="Unassembled WGS sequence"/>
</dbReference>
<dbReference type="InterPro" id="IPR016181">
    <property type="entry name" value="Acyl_CoA_acyltransferase"/>
</dbReference>
<protein>
    <submittedName>
        <fullName evidence="2">GNAT family N-acetyltransferase</fullName>
    </submittedName>
</protein>
<evidence type="ECO:0000313" key="2">
    <source>
        <dbReference type="EMBL" id="HIX93947.1"/>
    </source>
</evidence>
<reference evidence="2" key="1">
    <citation type="journal article" date="2021" name="PeerJ">
        <title>Extensive microbial diversity within the chicken gut microbiome revealed by metagenomics and culture.</title>
        <authorList>
            <person name="Gilroy R."/>
            <person name="Ravi A."/>
            <person name="Getino M."/>
            <person name="Pursley I."/>
            <person name="Horton D.L."/>
            <person name="Alikhan N.F."/>
            <person name="Baker D."/>
            <person name="Gharbi K."/>
            <person name="Hall N."/>
            <person name="Watson M."/>
            <person name="Adriaenssens E.M."/>
            <person name="Foster-Nyarko E."/>
            <person name="Jarju S."/>
            <person name="Secka A."/>
            <person name="Antonio M."/>
            <person name="Oren A."/>
            <person name="Chaudhuri R.R."/>
            <person name="La Ragione R."/>
            <person name="Hildebrand F."/>
            <person name="Pallen M.J."/>
        </authorList>
    </citation>
    <scope>NUCLEOTIDE SEQUENCE</scope>
    <source>
        <strain evidence="2">ChiHecec2B26-7398</strain>
    </source>
</reference>
<comment type="caution">
    <text evidence="2">The sequence shown here is derived from an EMBL/GenBank/DDBJ whole genome shotgun (WGS) entry which is preliminary data.</text>
</comment>
<evidence type="ECO:0000313" key="3">
    <source>
        <dbReference type="Proteomes" id="UP000886751"/>
    </source>
</evidence>
<reference evidence="2" key="2">
    <citation type="submission" date="2021-04" db="EMBL/GenBank/DDBJ databases">
        <authorList>
            <person name="Gilroy R."/>
        </authorList>
    </citation>
    <scope>NUCLEOTIDE SEQUENCE</scope>
    <source>
        <strain evidence="2">ChiHecec2B26-7398</strain>
    </source>
</reference>
<dbReference type="PROSITE" id="PS51186">
    <property type="entry name" value="GNAT"/>
    <property type="match status" value="1"/>
</dbReference>
<dbReference type="CDD" id="cd04301">
    <property type="entry name" value="NAT_SF"/>
    <property type="match status" value="1"/>
</dbReference>
<dbReference type="AlphaFoldDB" id="A0A9D1XZF1"/>
<organism evidence="2 3">
    <name type="scientific">Candidatus Gemmiger excrementipullorum</name>
    <dbReference type="NCBI Taxonomy" id="2838610"/>
    <lineage>
        <taxon>Bacteria</taxon>
        <taxon>Bacillati</taxon>
        <taxon>Bacillota</taxon>
        <taxon>Clostridia</taxon>
        <taxon>Eubacteriales</taxon>
        <taxon>Gemmiger</taxon>
    </lineage>
</organism>
<proteinExistence type="predicted"/>
<dbReference type="GO" id="GO:0016747">
    <property type="term" value="F:acyltransferase activity, transferring groups other than amino-acyl groups"/>
    <property type="evidence" value="ECO:0007669"/>
    <property type="project" value="InterPro"/>
</dbReference>
<gene>
    <name evidence="2" type="ORF">H9846_00590</name>
</gene>
<evidence type="ECO:0000259" key="1">
    <source>
        <dbReference type="PROSITE" id="PS51186"/>
    </source>
</evidence>
<sequence>MKIEQIEHADTKQTIARQILETLPEWFGLEDARESYIRESAGQTFFAAFDAERAVGFLCLKETGRDTLELSVMGVLKAYHRRGIGKALFASGKTFAIESGYSFLQVKTVQMGRYEVYDRTNRFYLSLGFKELEVFPTLWDAWNPCQVYILSLP</sequence>
<accession>A0A9D1XZF1</accession>
<dbReference type="InterPro" id="IPR000182">
    <property type="entry name" value="GNAT_dom"/>
</dbReference>
<feature type="domain" description="N-acetyltransferase" evidence="1">
    <location>
        <begin position="1"/>
        <end position="153"/>
    </location>
</feature>
<dbReference type="EMBL" id="DXEI01000011">
    <property type="protein sequence ID" value="HIX93947.1"/>
    <property type="molecule type" value="Genomic_DNA"/>
</dbReference>